<proteinExistence type="predicted"/>
<accession>A0ACC1CM09</accession>
<protein>
    <submittedName>
        <fullName evidence="1">Uncharacterized protein</fullName>
    </submittedName>
</protein>
<sequence>MRIVPFKRTTTRRAPFADVSSPDTGFRAPTRSANTMSRSSILTPSLTKTTGEPAEEKHSFTYNYFYPPSTLNFHDLYSNSLALLSDEATGNTPLKDDDFHLNNEPSQSAPVTTPGYNNSSSDDRINGATNSTNNIAYSEDSIKVLPVKQRGVLDLLFPTSRVRGFKSVFDAFRKILSHTFR</sequence>
<evidence type="ECO:0000313" key="2">
    <source>
        <dbReference type="Proteomes" id="UP000824533"/>
    </source>
</evidence>
<reference evidence="1 2" key="1">
    <citation type="journal article" date="2021" name="Front. Genet.">
        <title>Chromosome-Level Genome Assembly Reveals Significant Gene Expansion in the Toll and IMD Signaling Pathways of Dendrolimus kikuchii.</title>
        <authorList>
            <person name="Zhou J."/>
            <person name="Wu P."/>
            <person name="Xiong Z."/>
            <person name="Liu N."/>
            <person name="Zhao N."/>
            <person name="Ji M."/>
            <person name="Qiu Y."/>
            <person name="Yang B."/>
        </authorList>
    </citation>
    <scope>NUCLEOTIDE SEQUENCE [LARGE SCALE GENOMIC DNA]</scope>
    <source>
        <strain evidence="1">Ann1</strain>
    </source>
</reference>
<comment type="caution">
    <text evidence="1">The sequence shown here is derived from an EMBL/GenBank/DDBJ whole genome shotgun (WGS) entry which is preliminary data.</text>
</comment>
<keyword evidence="2" id="KW-1185">Reference proteome</keyword>
<dbReference type="Proteomes" id="UP000824533">
    <property type="component" value="Linkage Group LG21"/>
</dbReference>
<organism evidence="1 2">
    <name type="scientific">Dendrolimus kikuchii</name>
    <dbReference type="NCBI Taxonomy" id="765133"/>
    <lineage>
        <taxon>Eukaryota</taxon>
        <taxon>Metazoa</taxon>
        <taxon>Ecdysozoa</taxon>
        <taxon>Arthropoda</taxon>
        <taxon>Hexapoda</taxon>
        <taxon>Insecta</taxon>
        <taxon>Pterygota</taxon>
        <taxon>Neoptera</taxon>
        <taxon>Endopterygota</taxon>
        <taxon>Lepidoptera</taxon>
        <taxon>Glossata</taxon>
        <taxon>Ditrysia</taxon>
        <taxon>Bombycoidea</taxon>
        <taxon>Lasiocampidae</taxon>
        <taxon>Dendrolimus</taxon>
    </lineage>
</organism>
<evidence type="ECO:0000313" key="1">
    <source>
        <dbReference type="EMBL" id="KAJ0172606.1"/>
    </source>
</evidence>
<gene>
    <name evidence="1" type="ORF">K1T71_011745</name>
</gene>
<name>A0ACC1CM09_9NEOP</name>
<dbReference type="EMBL" id="CM034407">
    <property type="protein sequence ID" value="KAJ0172606.1"/>
    <property type="molecule type" value="Genomic_DNA"/>
</dbReference>